<evidence type="ECO:0000313" key="3">
    <source>
        <dbReference type="Proteomes" id="UP000054324"/>
    </source>
</evidence>
<dbReference type="RefSeq" id="XP_009166236.1">
    <property type="nucleotide sequence ID" value="XM_009167972.1"/>
</dbReference>
<gene>
    <name evidence="2" type="ORF">T265_03472</name>
</gene>
<dbReference type="CTD" id="20317659"/>
<reference evidence="2 3" key="1">
    <citation type="submission" date="2013-11" db="EMBL/GenBank/DDBJ databases">
        <title>Opisthorchis viverrini - life in the bile duct.</title>
        <authorList>
            <person name="Young N.D."/>
            <person name="Nagarajan N."/>
            <person name="Lin S.J."/>
            <person name="Korhonen P.K."/>
            <person name="Jex A.R."/>
            <person name="Hall R.S."/>
            <person name="Safavi-Hemami H."/>
            <person name="Kaewkong W."/>
            <person name="Bertrand D."/>
            <person name="Gao S."/>
            <person name="Seet Q."/>
            <person name="Wongkham S."/>
            <person name="Teh B.T."/>
            <person name="Wongkham C."/>
            <person name="Intapan P.M."/>
            <person name="Maleewong W."/>
            <person name="Yang X."/>
            <person name="Hu M."/>
            <person name="Wang Z."/>
            <person name="Hofmann A."/>
            <person name="Sternberg P.W."/>
            <person name="Tan P."/>
            <person name="Wang J."/>
            <person name="Gasser R.B."/>
        </authorList>
    </citation>
    <scope>NUCLEOTIDE SEQUENCE [LARGE SCALE GENOMIC DNA]</scope>
</reference>
<dbReference type="AlphaFoldDB" id="A0A075AHJ4"/>
<protein>
    <submittedName>
        <fullName evidence="2">Uncharacterized protein</fullName>
    </submittedName>
</protein>
<dbReference type="EMBL" id="KL596668">
    <property type="protein sequence ID" value="KER29989.1"/>
    <property type="molecule type" value="Genomic_DNA"/>
</dbReference>
<name>A0A075AHJ4_OPIVI</name>
<proteinExistence type="predicted"/>
<evidence type="ECO:0000313" key="2">
    <source>
        <dbReference type="EMBL" id="KER29989.1"/>
    </source>
</evidence>
<accession>A0A075AHJ4</accession>
<feature type="compositionally biased region" description="Polar residues" evidence="1">
    <location>
        <begin position="79"/>
        <end position="106"/>
    </location>
</feature>
<dbReference type="Proteomes" id="UP000054324">
    <property type="component" value="Unassembled WGS sequence"/>
</dbReference>
<keyword evidence="3" id="KW-1185">Reference proteome</keyword>
<dbReference type="GeneID" id="20317659"/>
<feature type="region of interest" description="Disordered" evidence="1">
    <location>
        <begin position="79"/>
        <end position="119"/>
    </location>
</feature>
<dbReference type="KEGG" id="ovi:T265_03472"/>
<organism evidence="2 3">
    <name type="scientific">Opisthorchis viverrini</name>
    <name type="common">Southeast Asian liver fluke</name>
    <dbReference type="NCBI Taxonomy" id="6198"/>
    <lineage>
        <taxon>Eukaryota</taxon>
        <taxon>Metazoa</taxon>
        <taxon>Spiralia</taxon>
        <taxon>Lophotrochozoa</taxon>
        <taxon>Platyhelminthes</taxon>
        <taxon>Trematoda</taxon>
        <taxon>Digenea</taxon>
        <taxon>Opisthorchiida</taxon>
        <taxon>Opisthorchiata</taxon>
        <taxon>Opisthorchiidae</taxon>
        <taxon>Opisthorchis</taxon>
    </lineage>
</organism>
<sequence>MLISRTANRYSVSWLQSEDKIFSGVLLKADFEFRMAQKFASSQRWGRSICLQKKTGHPSSPQRVSLKFPGYSLTPIISRSNPSKCSKATPQIPQQISPFQETQSEIPRTTHTTRVRPHH</sequence>
<evidence type="ECO:0000256" key="1">
    <source>
        <dbReference type="SAM" id="MobiDB-lite"/>
    </source>
</evidence>